<name>A0A4U5PAU9_STECR</name>
<evidence type="ECO:0000313" key="2">
    <source>
        <dbReference type="Proteomes" id="UP000298663"/>
    </source>
</evidence>
<dbReference type="Proteomes" id="UP000298663">
    <property type="component" value="Unassembled WGS sequence"/>
</dbReference>
<keyword evidence="2" id="KW-1185">Reference proteome</keyword>
<reference evidence="1 2" key="1">
    <citation type="journal article" date="2015" name="Genome Biol.">
        <title>Comparative genomics of Steinernema reveals deeply conserved gene regulatory networks.</title>
        <authorList>
            <person name="Dillman A.R."/>
            <person name="Macchietto M."/>
            <person name="Porter C.F."/>
            <person name="Rogers A."/>
            <person name="Williams B."/>
            <person name="Antoshechkin I."/>
            <person name="Lee M.M."/>
            <person name="Goodwin Z."/>
            <person name="Lu X."/>
            <person name="Lewis E.E."/>
            <person name="Goodrich-Blair H."/>
            <person name="Stock S.P."/>
            <person name="Adams B.J."/>
            <person name="Sternberg P.W."/>
            <person name="Mortazavi A."/>
        </authorList>
    </citation>
    <scope>NUCLEOTIDE SEQUENCE [LARGE SCALE GENOMIC DNA]</scope>
    <source>
        <strain evidence="1 2">ALL</strain>
    </source>
</reference>
<protein>
    <submittedName>
        <fullName evidence="1">Uncharacterized protein</fullName>
    </submittedName>
</protein>
<organism evidence="1 2">
    <name type="scientific">Steinernema carpocapsae</name>
    <name type="common">Entomopathogenic nematode</name>
    <dbReference type="NCBI Taxonomy" id="34508"/>
    <lineage>
        <taxon>Eukaryota</taxon>
        <taxon>Metazoa</taxon>
        <taxon>Ecdysozoa</taxon>
        <taxon>Nematoda</taxon>
        <taxon>Chromadorea</taxon>
        <taxon>Rhabditida</taxon>
        <taxon>Tylenchina</taxon>
        <taxon>Panagrolaimomorpha</taxon>
        <taxon>Strongyloidoidea</taxon>
        <taxon>Steinernematidae</taxon>
        <taxon>Steinernema</taxon>
    </lineage>
</organism>
<dbReference type="OrthoDB" id="10628427at2759"/>
<proteinExistence type="predicted"/>
<dbReference type="AlphaFoldDB" id="A0A4U5PAU9"/>
<evidence type="ECO:0000313" key="1">
    <source>
        <dbReference type="EMBL" id="TKR93084.1"/>
    </source>
</evidence>
<accession>A0A4U5PAU9</accession>
<dbReference type="EMBL" id="AZBU02000002">
    <property type="protein sequence ID" value="TKR93084.1"/>
    <property type="molecule type" value="Genomic_DNA"/>
</dbReference>
<sequence length="197" mass="23075">MTNLIADTTGQFHSHVNMLIGVFFLDRFPKSMYDNLEVMYENIKTELYLSIQVHRVRDLKVNQLVQETANLSPEAKRNLLHTLNVTEKHFGLPEIFRNMDLLQDYFQVVNQTITEGIAKRGYQQMKPEQRIRAIAQMLQLAAKRFRAQHPTIVDDYSWTKIHTKHPEHHSVFQFDSSVWFHSVSVVISGTFKLNSLF</sequence>
<reference evidence="1 2" key="2">
    <citation type="journal article" date="2019" name="G3 (Bethesda)">
        <title>Hybrid Assembly of the Genome of the Entomopathogenic Nematode Steinernema carpocapsae Identifies the X-Chromosome.</title>
        <authorList>
            <person name="Serra L."/>
            <person name="Macchietto M."/>
            <person name="Macias-Munoz A."/>
            <person name="McGill C.J."/>
            <person name="Rodriguez I.M."/>
            <person name="Rodriguez B."/>
            <person name="Murad R."/>
            <person name="Mortazavi A."/>
        </authorList>
    </citation>
    <scope>NUCLEOTIDE SEQUENCE [LARGE SCALE GENOMIC DNA]</scope>
    <source>
        <strain evidence="1 2">ALL</strain>
    </source>
</reference>
<gene>
    <name evidence="1" type="ORF">L596_007610</name>
</gene>
<comment type="caution">
    <text evidence="1">The sequence shown here is derived from an EMBL/GenBank/DDBJ whole genome shotgun (WGS) entry which is preliminary data.</text>
</comment>